<name>A0AAD5MSN5_PARTN</name>
<keyword evidence="3" id="KW-1185">Reference proteome</keyword>
<reference evidence="2" key="1">
    <citation type="submission" date="2021-06" db="EMBL/GenBank/DDBJ databases">
        <title>Parelaphostrongylus tenuis whole genome reference sequence.</title>
        <authorList>
            <person name="Garwood T.J."/>
            <person name="Larsen P.A."/>
            <person name="Fountain-Jones N.M."/>
            <person name="Garbe J.R."/>
            <person name="Macchietto M.G."/>
            <person name="Kania S.A."/>
            <person name="Gerhold R.W."/>
            <person name="Richards J.E."/>
            <person name="Wolf T.M."/>
        </authorList>
    </citation>
    <scope>NUCLEOTIDE SEQUENCE</scope>
    <source>
        <strain evidence="2">MNPRO001-30</strain>
        <tissue evidence="2">Meninges</tissue>
    </source>
</reference>
<evidence type="ECO:0000313" key="3">
    <source>
        <dbReference type="Proteomes" id="UP001196413"/>
    </source>
</evidence>
<evidence type="ECO:0000256" key="1">
    <source>
        <dbReference type="SAM" id="MobiDB-lite"/>
    </source>
</evidence>
<feature type="region of interest" description="Disordered" evidence="1">
    <location>
        <begin position="1"/>
        <end position="30"/>
    </location>
</feature>
<organism evidence="2 3">
    <name type="scientific">Parelaphostrongylus tenuis</name>
    <name type="common">Meningeal worm</name>
    <dbReference type="NCBI Taxonomy" id="148309"/>
    <lineage>
        <taxon>Eukaryota</taxon>
        <taxon>Metazoa</taxon>
        <taxon>Ecdysozoa</taxon>
        <taxon>Nematoda</taxon>
        <taxon>Chromadorea</taxon>
        <taxon>Rhabditida</taxon>
        <taxon>Rhabditina</taxon>
        <taxon>Rhabditomorpha</taxon>
        <taxon>Strongyloidea</taxon>
        <taxon>Metastrongylidae</taxon>
        <taxon>Parelaphostrongylus</taxon>
    </lineage>
</organism>
<evidence type="ECO:0000313" key="2">
    <source>
        <dbReference type="EMBL" id="KAJ1354052.1"/>
    </source>
</evidence>
<dbReference type="Proteomes" id="UP001196413">
    <property type="component" value="Unassembled WGS sequence"/>
</dbReference>
<feature type="compositionally biased region" description="Basic residues" evidence="1">
    <location>
        <begin position="7"/>
        <end position="20"/>
    </location>
</feature>
<dbReference type="EMBL" id="JAHQIW010001925">
    <property type="protein sequence ID" value="KAJ1354052.1"/>
    <property type="molecule type" value="Genomic_DNA"/>
</dbReference>
<dbReference type="AlphaFoldDB" id="A0AAD5MSN5"/>
<accession>A0AAD5MSN5</accession>
<sequence>MTGERKKISRKRKTKGRRHVNTPLPGVNTDNITHTAQKMCSECADNQLQSAVLS</sequence>
<protein>
    <submittedName>
        <fullName evidence="2">Uncharacterized protein</fullName>
    </submittedName>
</protein>
<gene>
    <name evidence="2" type="ORF">KIN20_010856</name>
</gene>
<proteinExistence type="predicted"/>
<comment type="caution">
    <text evidence="2">The sequence shown here is derived from an EMBL/GenBank/DDBJ whole genome shotgun (WGS) entry which is preliminary data.</text>
</comment>